<evidence type="ECO:0000256" key="3">
    <source>
        <dbReference type="ARBA" id="ARBA00022741"/>
    </source>
</evidence>
<dbReference type="AlphaFoldDB" id="A0A3B0T1F5"/>
<feature type="domain" description="Nucleotidyl transferase" evidence="5">
    <location>
        <begin position="4"/>
        <end position="281"/>
    </location>
</feature>
<keyword evidence="4" id="KW-0342">GTP-binding</keyword>
<dbReference type="GO" id="GO:0005525">
    <property type="term" value="F:GTP binding"/>
    <property type="evidence" value="ECO:0007669"/>
    <property type="project" value="UniProtKB-KW"/>
</dbReference>
<name>A0A3B0T1F5_9ZZZZ</name>
<dbReference type="EMBL" id="UOEK01000341">
    <property type="protein sequence ID" value="VAW06189.1"/>
    <property type="molecule type" value="Genomic_DNA"/>
</dbReference>
<keyword evidence="2 7" id="KW-0548">Nucleotidyltransferase</keyword>
<evidence type="ECO:0000256" key="1">
    <source>
        <dbReference type="ARBA" id="ARBA00022679"/>
    </source>
</evidence>
<evidence type="ECO:0000259" key="6">
    <source>
        <dbReference type="Pfam" id="PF22640"/>
    </source>
</evidence>
<reference evidence="7" key="1">
    <citation type="submission" date="2018-06" db="EMBL/GenBank/DDBJ databases">
        <authorList>
            <person name="Zhirakovskaya E."/>
        </authorList>
    </citation>
    <scope>NUCLEOTIDE SEQUENCE</scope>
</reference>
<dbReference type="InterPro" id="IPR029044">
    <property type="entry name" value="Nucleotide-diphossugar_trans"/>
</dbReference>
<gene>
    <name evidence="7" type="ORF">MNBD_ACTINO02-814</name>
</gene>
<evidence type="ECO:0000256" key="4">
    <source>
        <dbReference type="ARBA" id="ARBA00023134"/>
    </source>
</evidence>
<dbReference type="GO" id="GO:0004476">
    <property type="term" value="F:mannose-6-phosphate isomerase activity"/>
    <property type="evidence" value="ECO:0007669"/>
    <property type="project" value="UniProtKB-EC"/>
</dbReference>
<dbReference type="GO" id="GO:0000271">
    <property type="term" value="P:polysaccharide biosynthetic process"/>
    <property type="evidence" value="ECO:0007669"/>
    <property type="project" value="InterPro"/>
</dbReference>
<dbReference type="NCBIfam" id="TIGR01479">
    <property type="entry name" value="GMP_PMI"/>
    <property type="match status" value="1"/>
</dbReference>
<evidence type="ECO:0000313" key="7">
    <source>
        <dbReference type="EMBL" id="VAW06189.1"/>
    </source>
</evidence>
<dbReference type="SUPFAM" id="SSF159283">
    <property type="entry name" value="Guanosine diphospho-D-mannose pyrophosphorylase/mannose-6-phosphate isomerase linker domain"/>
    <property type="match status" value="1"/>
</dbReference>
<dbReference type="InterPro" id="IPR051161">
    <property type="entry name" value="Mannose-6P_isomerase_type2"/>
</dbReference>
<dbReference type="EC" id="2.7.7.13" evidence="7"/>
<keyword evidence="7" id="KW-0413">Isomerase</keyword>
<sequence length="438" mass="46491">MVVPVILSGGAGTRLWPVSRAQQPKQLLPLVETRSMLRMTIDRVTALPNAKDPIVVCSANHDHLVAAELADAGYSPRLILEPFGRNTAPAVAFAALASDPRDVLLVIPADHLIPDEAAFSEAAAEAISLASRGLLVTFGVIPTHPETGYGYVRIGDPLSGTASTLAEFVEKPDIETAHDYVSSGNYLWNSGMFALGAATYLDQLRSHAPEMADAVTATWERASRNTDGTVVLDREAFEKCPSDSIDYAVMEHTEAGAVVPLDAGWSDVGSWAAVWDIAPKDKLGTATTGDVLVSGVRNSYVRSDGPLVAVSGVSDLIVVATDDAVLVVPRGQTQRVKEIVDNLAASDRPELLSHLVTEHPWGSLHTVTTDGSVVTMDLNANTHVPPDDTPLGVHVVQSGEVTIGETTYTAGQTYTMMDHTAMSTPDGVTSRIVVTRTE</sequence>
<proteinExistence type="predicted"/>
<dbReference type="PANTHER" id="PTHR46390">
    <property type="entry name" value="MANNOSE-1-PHOSPHATE GUANYLYLTRANSFERASE"/>
    <property type="match status" value="1"/>
</dbReference>
<dbReference type="Gene3D" id="3.90.550.10">
    <property type="entry name" value="Spore Coat Polysaccharide Biosynthesis Protein SpsA, Chain A"/>
    <property type="match status" value="1"/>
</dbReference>
<dbReference type="FunFam" id="3.90.550.10:FF:000046">
    <property type="entry name" value="Mannose-1-phosphate guanylyltransferase (GDP)"/>
    <property type="match status" value="1"/>
</dbReference>
<dbReference type="GO" id="GO:0004475">
    <property type="term" value="F:mannose-1-phosphate guanylyltransferase (GTP) activity"/>
    <property type="evidence" value="ECO:0007669"/>
    <property type="project" value="UniProtKB-EC"/>
</dbReference>
<feature type="domain" description="MannoseP isomerase/GMP-like beta-helix" evidence="6">
    <location>
        <begin position="297"/>
        <end position="343"/>
    </location>
</feature>
<keyword evidence="1 7" id="KW-0808">Transferase</keyword>
<dbReference type="GO" id="GO:0009298">
    <property type="term" value="P:GDP-mannose biosynthetic process"/>
    <property type="evidence" value="ECO:0007669"/>
    <property type="project" value="TreeGrafter"/>
</dbReference>
<dbReference type="InterPro" id="IPR049577">
    <property type="entry name" value="GMPP_N"/>
</dbReference>
<evidence type="ECO:0000256" key="2">
    <source>
        <dbReference type="ARBA" id="ARBA00022695"/>
    </source>
</evidence>
<dbReference type="Pfam" id="PF22640">
    <property type="entry name" value="ManC_GMP_beta-helix"/>
    <property type="match status" value="1"/>
</dbReference>
<evidence type="ECO:0000259" key="5">
    <source>
        <dbReference type="Pfam" id="PF00483"/>
    </source>
</evidence>
<keyword evidence="3" id="KW-0547">Nucleotide-binding</keyword>
<dbReference type="InterPro" id="IPR005835">
    <property type="entry name" value="NTP_transferase_dom"/>
</dbReference>
<protein>
    <submittedName>
        <fullName evidence="7">Mannose-1-phosphate guanylyltransferase / Mannose-6-phosphate isomerase</fullName>
        <ecNumber evidence="7">2.7.7.13</ecNumber>
        <ecNumber evidence="7">5.3.1.8</ecNumber>
    </submittedName>
</protein>
<dbReference type="CDD" id="cd02509">
    <property type="entry name" value="GDP-M1P_Guanylyltransferase"/>
    <property type="match status" value="1"/>
</dbReference>
<dbReference type="PANTHER" id="PTHR46390:SF1">
    <property type="entry name" value="MANNOSE-1-PHOSPHATE GUANYLYLTRANSFERASE"/>
    <property type="match status" value="1"/>
</dbReference>
<accession>A0A3B0T1F5</accession>
<dbReference type="Pfam" id="PF00483">
    <property type="entry name" value="NTP_transferase"/>
    <property type="match status" value="1"/>
</dbReference>
<dbReference type="EC" id="5.3.1.8" evidence="7"/>
<organism evidence="7">
    <name type="scientific">hydrothermal vent metagenome</name>
    <dbReference type="NCBI Taxonomy" id="652676"/>
    <lineage>
        <taxon>unclassified sequences</taxon>
        <taxon>metagenomes</taxon>
        <taxon>ecological metagenomes</taxon>
    </lineage>
</organism>
<dbReference type="InterPro" id="IPR054566">
    <property type="entry name" value="ManC/GMP-like_b-helix"/>
</dbReference>
<dbReference type="SUPFAM" id="SSF53448">
    <property type="entry name" value="Nucleotide-diphospho-sugar transferases"/>
    <property type="match status" value="1"/>
</dbReference>
<dbReference type="InterPro" id="IPR006375">
    <property type="entry name" value="Man1P_GuaTrfase/Man6P_Isoase"/>
</dbReference>